<evidence type="ECO:0000313" key="1">
    <source>
        <dbReference type="EMBL" id="MCM8557588.1"/>
    </source>
</evidence>
<organism evidence="1 2">
    <name type="scientific">Sphingomicrobium sediminis</name>
    <dbReference type="NCBI Taxonomy" id="2950949"/>
    <lineage>
        <taxon>Bacteria</taxon>
        <taxon>Pseudomonadati</taxon>
        <taxon>Pseudomonadota</taxon>
        <taxon>Alphaproteobacteria</taxon>
        <taxon>Sphingomonadales</taxon>
        <taxon>Sphingomonadaceae</taxon>
        <taxon>Sphingomicrobium</taxon>
    </lineage>
</organism>
<name>A0A9X2J1T3_9SPHN</name>
<proteinExistence type="predicted"/>
<dbReference type="RefSeq" id="WP_252113771.1">
    <property type="nucleotide sequence ID" value="NZ_JAMSHT010000001.1"/>
</dbReference>
<gene>
    <name evidence="1" type="ORF">NDO55_07115</name>
</gene>
<dbReference type="Proteomes" id="UP001155128">
    <property type="component" value="Unassembled WGS sequence"/>
</dbReference>
<dbReference type="EMBL" id="JAMSHT010000001">
    <property type="protein sequence ID" value="MCM8557588.1"/>
    <property type="molecule type" value="Genomic_DNA"/>
</dbReference>
<reference evidence="1" key="1">
    <citation type="submission" date="2022-06" db="EMBL/GenBank/DDBJ databases">
        <title>Sphingomicrobium sedimins sp. nov., a marine bacterium isolated from tidal flat.</title>
        <authorList>
            <person name="Kim C.-H."/>
            <person name="Yoo Y."/>
            <person name="Kim J.-J."/>
        </authorList>
    </citation>
    <scope>NUCLEOTIDE SEQUENCE</scope>
    <source>
        <strain evidence="1">GRR-S6-50</strain>
    </source>
</reference>
<accession>A0A9X2J1T3</accession>
<comment type="caution">
    <text evidence="1">The sequence shown here is derived from an EMBL/GenBank/DDBJ whole genome shotgun (WGS) entry which is preliminary data.</text>
</comment>
<evidence type="ECO:0000313" key="2">
    <source>
        <dbReference type="Proteomes" id="UP001155128"/>
    </source>
</evidence>
<keyword evidence="2" id="KW-1185">Reference proteome</keyword>
<protein>
    <submittedName>
        <fullName evidence="1">Uncharacterized protein</fullName>
    </submittedName>
</protein>
<dbReference type="AlphaFoldDB" id="A0A9X2J1T3"/>
<sequence>MFSIFIAATLASPVIKPLPLKAMLVEFERRNPGFIDGLRQSEIDAAELGEFDPDWEASGMSREDVIEAEGLDLDDSAVVRVGGPSESVFVFNQRGIELEGFDYSYVARKPSGAADGWRYMQYEDGIVISFGLQSDRRGVNECGTYDSAWIHADRPIEEWDQESRDSAIVMAYLSLVETVPYCGQLRALGDGLYRDFYYDDEGRAYRFNESDYSTFRVEPRDEAAARFRTSD</sequence>